<evidence type="ECO:0000313" key="3">
    <source>
        <dbReference type="Proteomes" id="UP000190541"/>
    </source>
</evidence>
<keyword evidence="3" id="KW-1185">Reference proteome</keyword>
<protein>
    <submittedName>
        <fullName evidence="2">Uncharacterized protein</fullName>
    </submittedName>
</protein>
<sequence length="303" mass="34466">MGDVVMKRFLLLMIGLNCWTVQAWCQPGSRGELAALQDSLVKLGYIMYNEPSEPDRLDANFTFVKTLVSALKIPHSYSFGFDSLNMVSILTAPDDRFRIFSWHIQLNDGSYLYYGAIQLNTPDGTLKLYPLLDKTYEIENPEESVTSADNWYGAQYYRMIPLGKDYILLGWKGHTPGLTQKVIDVLQLTDGGARLGKAVFGSTETQRHTRMIYRYSKQASMYMDYDSAEHRIVLDHLAPAEVQYEQQYEHYGPDMTYDAWQLGEGRLEFVSDIPLINPPSPLDDGYNDPKNIKSHPKSGFAGQ</sequence>
<dbReference type="STRING" id="623280.SAMN05660226_01447"/>
<dbReference type="EMBL" id="FUYS01000003">
    <property type="protein sequence ID" value="SKB45965.1"/>
    <property type="molecule type" value="Genomic_DNA"/>
</dbReference>
<accession>A0A1T5BFN4</accession>
<organism evidence="2 3">
    <name type="scientific">Parapedobacter luteus</name>
    <dbReference type="NCBI Taxonomy" id="623280"/>
    <lineage>
        <taxon>Bacteria</taxon>
        <taxon>Pseudomonadati</taxon>
        <taxon>Bacteroidota</taxon>
        <taxon>Sphingobacteriia</taxon>
        <taxon>Sphingobacteriales</taxon>
        <taxon>Sphingobacteriaceae</taxon>
        <taxon>Parapedobacter</taxon>
    </lineage>
</organism>
<gene>
    <name evidence="2" type="ORF">SAMN05660226_01447</name>
</gene>
<evidence type="ECO:0000313" key="2">
    <source>
        <dbReference type="EMBL" id="SKB45965.1"/>
    </source>
</evidence>
<dbReference type="AlphaFoldDB" id="A0A1T5BFN4"/>
<name>A0A1T5BFN4_9SPHI</name>
<proteinExistence type="predicted"/>
<reference evidence="2 3" key="1">
    <citation type="submission" date="2017-02" db="EMBL/GenBank/DDBJ databases">
        <authorList>
            <person name="Peterson S.W."/>
        </authorList>
    </citation>
    <scope>NUCLEOTIDE SEQUENCE [LARGE SCALE GENOMIC DNA]</scope>
    <source>
        <strain evidence="2 3">DSM 22899</strain>
    </source>
</reference>
<dbReference type="Proteomes" id="UP000190541">
    <property type="component" value="Unassembled WGS sequence"/>
</dbReference>
<feature type="region of interest" description="Disordered" evidence="1">
    <location>
        <begin position="278"/>
        <end position="303"/>
    </location>
</feature>
<evidence type="ECO:0000256" key="1">
    <source>
        <dbReference type="SAM" id="MobiDB-lite"/>
    </source>
</evidence>